<dbReference type="GO" id="GO:0015031">
    <property type="term" value="P:protein transport"/>
    <property type="evidence" value="ECO:0007669"/>
    <property type="project" value="UniProtKB-KW"/>
</dbReference>
<keyword evidence="1" id="KW-0906">Nuclear pore complex</keyword>
<reference evidence="2" key="1">
    <citation type="submission" date="2016-06" db="UniProtKB">
        <authorList>
            <consortium name="WormBaseParasite"/>
        </authorList>
    </citation>
    <scope>IDENTIFICATION</scope>
</reference>
<comment type="function">
    <text evidence="1">Functions as a component of the nuclear pore complex (NPC).</text>
</comment>
<dbReference type="GO" id="GO:0031965">
    <property type="term" value="C:nuclear membrane"/>
    <property type="evidence" value="ECO:0007669"/>
    <property type="project" value="UniProtKB-SubCell"/>
</dbReference>
<keyword evidence="1" id="KW-0539">Nucleus</keyword>
<proteinExistence type="inferred from homology"/>
<organism evidence="2">
    <name type="scientific">Gongylonema pulchrum</name>
    <dbReference type="NCBI Taxonomy" id="637853"/>
    <lineage>
        <taxon>Eukaryota</taxon>
        <taxon>Metazoa</taxon>
        <taxon>Ecdysozoa</taxon>
        <taxon>Nematoda</taxon>
        <taxon>Chromadorea</taxon>
        <taxon>Rhabditida</taxon>
        <taxon>Spirurina</taxon>
        <taxon>Spiruromorpha</taxon>
        <taxon>Spiruroidea</taxon>
        <taxon>Gongylonematidae</taxon>
        <taxon>Gongylonema</taxon>
    </lineage>
</organism>
<protein>
    <recommendedName>
        <fullName evidence="1">Nuclear pore complex protein</fullName>
    </recommendedName>
</protein>
<evidence type="ECO:0000313" key="2">
    <source>
        <dbReference type="WBParaSite" id="GPUH_0002583901-mRNA-1"/>
    </source>
</evidence>
<comment type="subunit">
    <text evidence="1">Part of the nuclear pore complex (NPC).</text>
</comment>
<keyword evidence="1" id="KW-0509">mRNA transport</keyword>
<sequence length="123" mass="14009">LRARMRGEKLCDLDLDGALHGRLHSKDEELQNRVFSVVYTLIRCGRISQACKLLENAGLSALVPSLKLRQLSRDPTLIPLSDEKSAAYLVRSRASFKRTVDKIVSKDRKAWHSYAQRVEAFQQ</sequence>
<comment type="subcellular location">
    <subcellularLocation>
        <location evidence="1">Nucleus</location>
        <location evidence="1">Nuclear pore complex</location>
    </subcellularLocation>
    <subcellularLocation>
        <location evidence="1">Nucleus membrane</location>
    </subcellularLocation>
</comment>
<dbReference type="GO" id="GO:0017056">
    <property type="term" value="F:structural constituent of nuclear pore"/>
    <property type="evidence" value="ECO:0007669"/>
    <property type="project" value="UniProtKB-UniRule"/>
</dbReference>
<comment type="similarity">
    <text evidence="1">Belongs to the nucleoporin Nup84/Nup107 family.</text>
</comment>
<keyword evidence="1" id="KW-0653">Protein transport</keyword>
<keyword evidence="1" id="KW-0472">Membrane</keyword>
<evidence type="ECO:0000256" key="1">
    <source>
        <dbReference type="RuleBase" id="RU365072"/>
    </source>
</evidence>
<keyword evidence="1" id="KW-0811">Translocation</keyword>
<dbReference type="GO" id="GO:0005643">
    <property type="term" value="C:nuclear pore"/>
    <property type="evidence" value="ECO:0007669"/>
    <property type="project" value="UniProtKB-SubCell"/>
</dbReference>
<dbReference type="Gene3D" id="1.10.3450.20">
    <property type="match status" value="1"/>
</dbReference>
<dbReference type="Pfam" id="PF04121">
    <property type="entry name" value="Nup84_Nup100"/>
    <property type="match status" value="1"/>
</dbReference>
<name>A0A183EXW8_9BILA</name>
<dbReference type="WBParaSite" id="GPUH_0002583901-mRNA-1">
    <property type="protein sequence ID" value="GPUH_0002583901-mRNA-1"/>
    <property type="gene ID" value="GPUH_0002583901"/>
</dbReference>
<dbReference type="InterPro" id="IPR007252">
    <property type="entry name" value="Nup84/Nup107"/>
</dbReference>
<dbReference type="AlphaFoldDB" id="A0A183EXW8"/>
<accession>A0A183EXW8</accession>
<keyword evidence="1" id="KW-0813">Transport</keyword>